<protein>
    <submittedName>
        <fullName evidence="3">DUF262 domain-containing protein</fullName>
    </submittedName>
</protein>
<gene>
    <name evidence="3" type="ORF">D1010_03060</name>
</gene>
<dbReference type="GO" id="GO:0008270">
    <property type="term" value="F:zinc ion binding"/>
    <property type="evidence" value="ECO:0007669"/>
    <property type="project" value="InterPro"/>
</dbReference>
<dbReference type="PANTHER" id="PTHR39639:SF1">
    <property type="entry name" value="DUF262 DOMAIN-CONTAINING PROTEIN"/>
    <property type="match status" value="1"/>
</dbReference>
<dbReference type="GO" id="GO:0003676">
    <property type="term" value="F:nucleic acid binding"/>
    <property type="evidence" value="ECO:0007669"/>
    <property type="project" value="InterPro"/>
</dbReference>
<sequence length="387" mass="44285">MLTHLKFYTVNQIVDGFVYNEYEGKGLFGLSGQLTIQPEYQRNYIYSEGGKENACIDSLLKGYPLGLIYFNKLPDGTFEVLDGQQRITSIGRYVTGKFSITDNQGNQNYFHGLSQDQQATIMNSKLLVYECEGTESEIKEWFKTINITGIPLNDQELANAVYSGPFVTKAKEIFSNSQNANIQKWSAYIKGSPNRQDYLKTALKWVSQGNIDSYMSEHRYDNNVDELNTYFNTVIDWVSTVFISIDSPMRGLDWGALYDAYHKNSYNPQVLDKIVKQLVADDEVTKNSGIYEYVLSGQNKPELLSLRSFSVVDKKAKYAEQTNYAEKKGISNCPDCVSDPSRHNETKIWNYSEMEGDHRIPWSKGGKTERDNLIMLCKYHNTKKSNY</sequence>
<evidence type="ECO:0000259" key="2">
    <source>
        <dbReference type="Pfam" id="PF03235"/>
    </source>
</evidence>
<organism evidence="3 4">
    <name type="scientific">Schleiferilactobacillus harbinensis</name>
    <dbReference type="NCBI Taxonomy" id="304207"/>
    <lineage>
        <taxon>Bacteria</taxon>
        <taxon>Bacillati</taxon>
        <taxon>Bacillota</taxon>
        <taxon>Bacilli</taxon>
        <taxon>Lactobacillales</taxon>
        <taxon>Lactobacillaceae</taxon>
        <taxon>Schleiferilactobacillus</taxon>
    </lineage>
</organism>
<dbReference type="AlphaFoldDB" id="A0A5P8M2Z9"/>
<dbReference type="InterPro" id="IPR003615">
    <property type="entry name" value="HNH_nuc"/>
</dbReference>
<dbReference type="InterPro" id="IPR002711">
    <property type="entry name" value="HNH"/>
</dbReference>
<evidence type="ECO:0000259" key="1">
    <source>
        <dbReference type="Pfam" id="PF01844"/>
    </source>
</evidence>
<dbReference type="PANTHER" id="PTHR39639">
    <property type="entry name" value="CHROMOSOME 16, WHOLE GENOME SHOTGUN SEQUENCE"/>
    <property type="match status" value="1"/>
</dbReference>
<dbReference type="Pfam" id="PF01844">
    <property type="entry name" value="HNH"/>
    <property type="match status" value="1"/>
</dbReference>
<proteinExistence type="predicted"/>
<evidence type="ECO:0000313" key="3">
    <source>
        <dbReference type="EMBL" id="QFR22501.1"/>
    </source>
</evidence>
<dbReference type="RefSeq" id="WP_152260194.1">
    <property type="nucleotide sequence ID" value="NZ_CP045143.1"/>
</dbReference>
<dbReference type="Pfam" id="PF03235">
    <property type="entry name" value="GmrSD_N"/>
    <property type="match status" value="1"/>
</dbReference>
<dbReference type="CDD" id="cd00085">
    <property type="entry name" value="HNHc"/>
    <property type="match status" value="1"/>
</dbReference>
<feature type="domain" description="HNH" evidence="1">
    <location>
        <begin position="352"/>
        <end position="386"/>
    </location>
</feature>
<dbReference type="InterPro" id="IPR004919">
    <property type="entry name" value="GmrSD_N"/>
</dbReference>
<dbReference type="Proteomes" id="UP000326779">
    <property type="component" value="Chromosome"/>
</dbReference>
<name>A0A5P8M2Z9_9LACO</name>
<evidence type="ECO:0000313" key="4">
    <source>
        <dbReference type="Proteomes" id="UP000326779"/>
    </source>
</evidence>
<dbReference type="GO" id="GO:0004519">
    <property type="term" value="F:endonuclease activity"/>
    <property type="evidence" value="ECO:0007669"/>
    <property type="project" value="InterPro"/>
</dbReference>
<reference evidence="3 4" key="1">
    <citation type="submission" date="2019-10" db="EMBL/GenBank/DDBJ databases">
        <title>The completed genome of Lactobacillus harbinensis M1.</title>
        <authorList>
            <person name="Zheng Y."/>
        </authorList>
    </citation>
    <scope>NUCLEOTIDE SEQUENCE [LARGE SCALE GENOMIC DNA]</scope>
    <source>
        <strain evidence="3 4">M1</strain>
    </source>
</reference>
<dbReference type="EMBL" id="CP045143">
    <property type="protein sequence ID" value="QFR22501.1"/>
    <property type="molecule type" value="Genomic_DNA"/>
</dbReference>
<accession>A0A5P8M2Z9</accession>
<dbReference type="KEGG" id="lhb:D1010_03060"/>
<feature type="domain" description="GmrSD restriction endonucleases N-terminal" evidence="2">
    <location>
        <begin position="35"/>
        <end position="162"/>
    </location>
</feature>
<dbReference type="Gene3D" id="1.10.30.50">
    <property type="match status" value="1"/>
</dbReference>